<evidence type="ECO:0000313" key="10">
    <source>
        <dbReference type="EMBL" id="RLE50773.1"/>
    </source>
</evidence>
<name>A0A497ETR2_9CREN</name>
<dbReference type="PROSITE" id="PS51476">
    <property type="entry name" value="PROTEASOME_BETA_2"/>
    <property type="match status" value="1"/>
</dbReference>
<dbReference type="Proteomes" id="UP000281962">
    <property type="component" value="Unassembled WGS sequence"/>
</dbReference>
<keyword evidence="2 9" id="KW-0963">Cytoplasm</keyword>
<keyword evidence="4 9" id="KW-0888">Threonine protease</keyword>
<evidence type="ECO:0000256" key="2">
    <source>
        <dbReference type="ARBA" id="ARBA00022490"/>
    </source>
</evidence>
<keyword evidence="3 9" id="KW-0645">Protease</keyword>
<evidence type="ECO:0000313" key="11">
    <source>
        <dbReference type="Proteomes" id="UP000281962"/>
    </source>
</evidence>
<keyword evidence="5 9" id="KW-0378">Hydrolase</keyword>
<evidence type="ECO:0000256" key="9">
    <source>
        <dbReference type="HAMAP-Rule" id="MF_02113"/>
    </source>
</evidence>
<comment type="function">
    <text evidence="9">Component of the proteasome core, a large protease complex with broad specificity involved in protein degradation.</text>
</comment>
<organism evidence="10 11">
    <name type="scientific">Thermoproteota archaeon</name>
    <dbReference type="NCBI Taxonomy" id="2056631"/>
    <lineage>
        <taxon>Archaea</taxon>
        <taxon>Thermoproteota</taxon>
    </lineage>
</organism>
<accession>A0A497ETR2</accession>
<dbReference type="HAMAP" id="MF_02113_A">
    <property type="entry name" value="Proteasome_B_A"/>
    <property type="match status" value="1"/>
</dbReference>
<dbReference type="Gene3D" id="3.60.20.10">
    <property type="entry name" value="Glutamine Phosphoribosylpyrophosphate, subunit 1, domain 1"/>
    <property type="match status" value="1"/>
</dbReference>
<dbReference type="PANTHER" id="PTHR32194:SF0">
    <property type="entry name" value="ATP-DEPENDENT PROTEASE SUBUNIT HSLV"/>
    <property type="match status" value="1"/>
</dbReference>
<dbReference type="EC" id="3.4.25.1" evidence="9"/>
<dbReference type="SUPFAM" id="SSF56235">
    <property type="entry name" value="N-terminal nucleophile aminohydrolases (Ntn hydrolases)"/>
    <property type="match status" value="1"/>
</dbReference>
<dbReference type="InterPro" id="IPR019983">
    <property type="entry name" value="Pept_T1A_Psome_bsu_arc"/>
</dbReference>
<gene>
    <name evidence="9 10" type="primary">psmB</name>
    <name evidence="10" type="ORF">DRJ21_01490</name>
</gene>
<comment type="activity regulation">
    <text evidence="9">The formation of the proteasomal ATPase PAN-20S proteasome complex, via the docking of the C-termini of PAN into the intersubunit pockets in the alpha-rings, triggers opening of the gate for substrate entry. Interconversion between the open-gate and close-gate conformations leads to a dynamic regulation of the 20S proteasome proteolysis activity.</text>
</comment>
<sequence>MAVIGATAAGIVCKDGVVLASEKRVAYGYTILSKAGKKVFKITDYLGIACAGLISDMQIIARSLMAEANLYELDYKRPMSVKSLAKLLSVILYNRKLMPYITETIVAGIDSTGPHLYVLDPLGSLIEDKYAAVGSGSTLAISIIEANYSPDMVVHDGEELIIKAIKAAIERDAISGDGIDILSITKEGANEKFIPIES</sequence>
<comment type="similarity">
    <text evidence="9">Belongs to the peptidase T1B family.</text>
</comment>
<dbReference type="InterPro" id="IPR016050">
    <property type="entry name" value="Proteasome_bsu_CS"/>
</dbReference>
<dbReference type="EMBL" id="QMQY01000050">
    <property type="protein sequence ID" value="RLE50773.1"/>
    <property type="molecule type" value="Genomic_DNA"/>
</dbReference>
<comment type="subcellular location">
    <subcellularLocation>
        <location evidence="9">Cytoplasm</location>
    </subcellularLocation>
</comment>
<dbReference type="Pfam" id="PF00227">
    <property type="entry name" value="Proteasome"/>
    <property type="match status" value="1"/>
</dbReference>
<comment type="subunit">
    <text evidence="9">The 20S proteasome core is composed of 14 alpha and 14 beta subunits that assemble into four stacked heptameric rings, resulting in a barrel-shaped structure. The two inner rings, each composed of seven catalytic beta subunits, are sandwiched by two outer rings, each composed of seven alpha subunits. The catalytic chamber with the active sites is on the inside of the barrel. Has a gated structure, the ends of the cylinder being occluded by the N-termini of the alpha-subunits. Is capped at one or both ends by the proteasome regulatory ATPase, PAN.</text>
</comment>
<dbReference type="GO" id="GO:0004298">
    <property type="term" value="F:threonine-type endopeptidase activity"/>
    <property type="evidence" value="ECO:0007669"/>
    <property type="project" value="UniProtKB-UniRule"/>
</dbReference>
<evidence type="ECO:0000256" key="6">
    <source>
        <dbReference type="ARBA" id="ARBA00022813"/>
    </source>
</evidence>
<dbReference type="GO" id="GO:0010498">
    <property type="term" value="P:proteasomal protein catabolic process"/>
    <property type="evidence" value="ECO:0007669"/>
    <property type="project" value="UniProtKB-UniRule"/>
</dbReference>
<comment type="caution">
    <text evidence="9">Lacks conserved residue(s) required for the propagation of feature annotation.</text>
</comment>
<evidence type="ECO:0000256" key="5">
    <source>
        <dbReference type="ARBA" id="ARBA00022801"/>
    </source>
</evidence>
<keyword evidence="6 9" id="KW-0068">Autocatalytic cleavage</keyword>
<comment type="catalytic activity">
    <reaction evidence="1 9">
        <text>Cleavage of peptide bonds with very broad specificity.</text>
        <dbReference type="EC" id="3.4.25.1"/>
    </reaction>
</comment>
<evidence type="ECO:0000256" key="1">
    <source>
        <dbReference type="ARBA" id="ARBA00001198"/>
    </source>
</evidence>
<dbReference type="PROSITE" id="PS00854">
    <property type="entry name" value="PROTEASOME_BETA_1"/>
    <property type="match status" value="1"/>
</dbReference>
<protein>
    <recommendedName>
        <fullName evidence="9">Proteasome subunit beta</fullName>
        <ecNumber evidence="9">3.4.25.1</ecNumber>
    </recommendedName>
    <alternativeName>
        <fullName evidence="9">20S proteasome beta subunit</fullName>
    </alternativeName>
    <alternativeName>
        <fullName evidence="9">Proteasome core protein PsmB</fullName>
    </alternativeName>
</protein>
<dbReference type="InterPro" id="IPR029055">
    <property type="entry name" value="Ntn_hydrolases_N"/>
</dbReference>
<feature type="propeptide" id="PRO_5019873853" description="Removed in mature form; by autocatalysis" evidence="9">
    <location>
        <begin position="1"/>
        <end position="5"/>
    </location>
</feature>
<dbReference type="InterPro" id="IPR023333">
    <property type="entry name" value="Proteasome_suB-type"/>
</dbReference>
<dbReference type="PANTHER" id="PTHR32194">
    <property type="entry name" value="METALLOPROTEASE TLDD"/>
    <property type="match status" value="1"/>
</dbReference>
<dbReference type="NCBIfam" id="TIGR03634">
    <property type="entry name" value="arc_protsome_B"/>
    <property type="match status" value="1"/>
</dbReference>
<evidence type="ECO:0000256" key="8">
    <source>
        <dbReference type="ARBA" id="ARBA00023145"/>
    </source>
</evidence>
<comment type="caution">
    <text evidence="10">The sequence shown here is derived from an EMBL/GenBank/DDBJ whole genome shotgun (WGS) entry which is preliminary data.</text>
</comment>
<dbReference type="InterPro" id="IPR000243">
    <property type="entry name" value="Pept_T1A_subB"/>
</dbReference>
<dbReference type="PRINTS" id="PR00141">
    <property type="entry name" value="PROTEASOME"/>
</dbReference>
<keyword evidence="7 9" id="KW-0647">Proteasome</keyword>
<dbReference type="AlphaFoldDB" id="A0A497ETR2"/>
<feature type="chain" id="PRO_5023294659" description="Proteasome subunit beta" evidence="9">
    <location>
        <begin position="6"/>
        <end position="198"/>
    </location>
</feature>
<reference evidence="10 11" key="1">
    <citation type="submission" date="2018-06" db="EMBL/GenBank/DDBJ databases">
        <title>Extensive metabolic versatility and redundancy in microbially diverse, dynamic hydrothermal sediments.</title>
        <authorList>
            <person name="Dombrowski N."/>
            <person name="Teske A."/>
            <person name="Baker B.J."/>
        </authorList>
    </citation>
    <scope>NUCLEOTIDE SEQUENCE [LARGE SCALE GENOMIC DNA]</scope>
    <source>
        <strain evidence="10">B30_G17</strain>
    </source>
</reference>
<keyword evidence="8 9" id="KW-0865">Zymogen</keyword>
<proteinExistence type="inferred from homology"/>
<dbReference type="GO" id="GO:0019774">
    <property type="term" value="C:proteasome core complex, beta-subunit complex"/>
    <property type="evidence" value="ECO:0007669"/>
    <property type="project" value="UniProtKB-UniRule"/>
</dbReference>
<dbReference type="InterPro" id="IPR001353">
    <property type="entry name" value="Proteasome_sua/b"/>
</dbReference>
<dbReference type="GO" id="GO:0005737">
    <property type="term" value="C:cytoplasm"/>
    <property type="evidence" value="ECO:0007669"/>
    <property type="project" value="UniProtKB-SubCell"/>
</dbReference>
<evidence type="ECO:0000256" key="3">
    <source>
        <dbReference type="ARBA" id="ARBA00022670"/>
    </source>
</evidence>
<evidence type="ECO:0000256" key="4">
    <source>
        <dbReference type="ARBA" id="ARBA00022698"/>
    </source>
</evidence>
<evidence type="ECO:0000256" key="7">
    <source>
        <dbReference type="ARBA" id="ARBA00022942"/>
    </source>
</evidence>